<dbReference type="EMBL" id="JAOTPO010000024">
    <property type="protein sequence ID" value="MDE5416002.1"/>
    <property type="molecule type" value="Genomic_DNA"/>
</dbReference>
<name>A0ABT5VKM2_9BACI</name>
<sequence>MKLKVGQIVGRKSYQCDILFRISSINGNVAELYGEDVRLVADAPVDDLVAITEDEHRERRKKEKEKEDNCYYLFRQDSRVIKKRGDYEATSGYSTEPSYFEIRGRVLHIDGDSMYLRKCMELYEKLGVPVYGVHVVEKEMPQQIDSLLEMVRPDILVITGHDAYLKTRGNQKDIKGYRHSKYFAETVRIARKRVPSLDDLVIFAGACQSHFETLIKAGSNYASSPERINIHALDPVYIVAKISLTPFMDRVNVWDVLKNTITGERGLGGIETKGFMRRGMPISDYEDEQ</sequence>
<gene>
    <name evidence="1" type="primary">yabG</name>
    <name evidence="1" type="ORF">N7Z68_21965</name>
</gene>
<accession>A0ABT5VKM2</accession>
<dbReference type="Pfam" id="PF05582">
    <property type="entry name" value="Peptidase_U57"/>
    <property type="match status" value="1"/>
</dbReference>
<dbReference type="InterPro" id="IPR008764">
    <property type="entry name" value="Peptidase_U57"/>
</dbReference>
<comment type="caution">
    <text evidence="1">The sequence shown here is derived from an EMBL/GenBank/DDBJ whole genome shotgun (WGS) entry which is preliminary data.</text>
</comment>
<dbReference type="Proteomes" id="UP001148125">
    <property type="component" value="Unassembled WGS sequence"/>
</dbReference>
<proteinExistence type="predicted"/>
<keyword evidence="2" id="KW-1185">Reference proteome</keyword>
<dbReference type="RefSeq" id="WP_275120588.1">
    <property type="nucleotide sequence ID" value="NZ_JAOTPO010000024.1"/>
</dbReference>
<evidence type="ECO:0000313" key="1">
    <source>
        <dbReference type="EMBL" id="MDE5416002.1"/>
    </source>
</evidence>
<organism evidence="1 2">
    <name type="scientific">Alkalihalobacterium chitinilyticum</name>
    <dbReference type="NCBI Taxonomy" id="2980103"/>
    <lineage>
        <taxon>Bacteria</taxon>
        <taxon>Bacillati</taxon>
        <taxon>Bacillota</taxon>
        <taxon>Bacilli</taxon>
        <taxon>Bacillales</taxon>
        <taxon>Bacillaceae</taxon>
        <taxon>Alkalihalobacterium</taxon>
    </lineage>
</organism>
<evidence type="ECO:0000313" key="2">
    <source>
        <dbReference type="Proteomes" id="UP001148125"/>
    </source>
</evidence>
<reference evidence="1" key="1">
    <citation type="submission" date="2024-05" db="EMBL/GenBank/DDBJ databases">
        <title>Alkalihalobacillus sp. strain MEB203 novel alkaliphilic bacterium from Lonar Lake, India.</title>
        <authorList>
            <person name="Joshi A."/>
            <person name="Thite S."/>
            <person name="Mengade P."/>
        </authorList>
    </citation>
    <scope>NUCLEOTIDE SEQUENCE</scope>
    <source>
        <strain evidence="1">MEB 203</strain>
    </source>
</reference>
<dbReference type="NCBIfam" id="TIGR02855">
    <property type="entry name" value="spore_yabG"/>
    <property type="match status" value="1"/>
</dbReference>
<protein>
    <submittedName>
        <fullName evidence="1">Sporulation peptidase YabG</fullName>
    </submittedName>
</protein>
<dbReference type="PIRSF" id="PIRSF011575">
    <property type="entry name" value="YabG"/>
    <property type="match status" value="1"/>
</dbReference>